<organism evidence="1 2">
    <name type="scientific">Stegodyphus mimosarum</name>
    <name type="common">African social velvet spider</name>
    <dbReference type="NCBI Taxonomy" id="407821"/>
    <lineage>
        <taxon>Eukaryota</taxon>
        <taxon>Metazoa</taxon>
        <taxon>Ecdysozoa</taxon>
        <taxon>Arthropoda</taxon>
        <taxon>Chelicerata</taxon>
        <taxon>Arachnida</taxon>
        <taxon>Araneae</taxon>
        <taxon>Araneomorphae</taxon>
        <taxon>Entelegynae</taxon>
        <taxon>Eresoidea</taxon>
        <taxon>Eresidae</taxon>
        <taxon>Stegodyphus</taxon>
    </lineage>
</organism>
<proteinExistence type="predicted"/>
<reference evidence="1 2" key="1">
    <citation type="submission" date="2013-11" db="EMBL/GenBank/DDBJ databases">
        <title>Genome sequencing of Stegodyphus mimosarum.</title>
        <authorList>
            <person name="Bechsgaard J."/>
        </authorList>
    </citation>
    <scope>NUCLEOTIDE SEQUENCE [LARGE SCALE GENOMIC DNA]</scope>
</reference>
<dbReference type="Proteomes" id="UP000054359">
    <property type="component" value="Unassembled WGS sequence"/>
</dbReference>
<evidence type="ECO:0000313" key="1">
    <source>
        <dbReference type="EMBL" id="KFM60726.1"/>
    </source>
</evidence>
<protein>
    <submittedName>
        <fullName evidence="1">Uncharacterized protein</fullName>
    </submittedName>
</protein>
<keyword evidence="2" id="KW-1185">Reference proteome</keyword>
<sequence>MKHIALKFEAFSAALDKSTVTTNNIADLVIFIREVYGNFSRIDELLTFQPVKDTTKGRDIFQEIKIRL</sequence>
<dbReference type="OrthoDB" id="6611647at2759"/>
<feature type="non-terminal residue" evidence="1">
    <location>
        <position position="68"/>
    </location>
</feature>
<name>A0A087T6I7_STEMI</name>
<evidence type="ECO:0000313" key="2">
    <source>
        <dbReference type="Proteomes" id="UP000054359"/>
    </source>
</evidence>
<dbReference type="AlphaFoldDB" id="A0A087T6I7"/>
<gene>
    <name evidence="1" type="ORF">X975_16039</name>
</gene>
<accession>A0A087T6I7</accession>
<dbReference type="EMBL" id="KK113659">
    <property type="protein sequence ID" value="KFM60726.1"/>
    <property type="molecule type" value="Genomic_DNA"/>
</dbReference>